<dbReference type="GO" id="GO:0032259">
    <property type="term" value="P:methylation"/>
    <property type="evidence" value="ECO:0007669"/>
    <property type="project" value="UniProtKB-KW"/>
</dbReference>
<accession>A0A0T9KZ47</accession>
<gene>
    <name evidence="2" type="primary">dam_1</name>
    <name evidence="2" type="ORF">ERS008491_01275</name>
</gene>
<proteinExistence type="predicted"/>
<dbReference type="SUPFAM" id="SSF52402">
    <property type="entry name" value="Adenine nucleotide alpha hydrolases-like"/>
    <property type="match status" value="1"/>
</dbReference>
<keyword evidence="2" id="KW-0808">Transferase</keyword>
<dbReference type="InterPro" id="IPR008593">
    <property type="entry name" value="Dam_MeTrfase"/>
</dbReference>
<reference evidence="2 3" key="1">
    <citation type="submission" date="2015-03" db="EMBL/GenBank/DDBJ databases">
        <authorList>
            <person name="Murphy D."/>
        </authorList>
    </citation>
    <scope>NUCLEOTIDE SEQUENCE [LARGE SCALE GENOMIC DNA]</scope>
    <source>
        <strain evidence="2 3">FCF326</strain>
    </source>
</reference>
<protein>
    <submittedName>
        <fullName evidence="2">Putative adenine-specific modification methylase</fullName>
        <ecNumber evidence="2">2.1.1.72</ecNumber>
    </submittedName>
</protein>
<dbReference type="Gene3D" id="3.40.50.620">
    <property type="entry name" value="HUPs"/>
    <property type="match status" value="1"/>
</dbReference>
<dbReference type="Pfam" id="PF05869">
    <property type="entry name" value="Dam"/>
    <property type="match status" value="1"/>
</dbReference>
<feature type="domain" description="Phosphoadenosine phosphosulphate reductase" evidence="1">
    <location>
        <begin position="5"/>
        <end position="142"/>
    </location>
</feature>
<dbReference type="Pfam" id="PF01507">
    <property type="entry name" value="PAPS_reduct"/>
    <property type="match status" value="1"/>
</dbReference>
<dbReference type="EMBL" id="CPYI01000003">
    <property type="protein sequence ID" value="CNE43246.1"/>
    <property type="molecule type" value="Genomic_DNA"/>
</dbReference>
<evidence type="ECO:0000313" key="3">
    <source>
        <dbReference type="Proteomes" id="UP000045824"/>
    </source>
</evidence>
<dbReference type="GO" id="GO:0009307">
    <property type="term" value="P:DNA restriction-modification system"/>
    <property type="evidence" value="ECO:0007669"/>
    <property type="project" value="InterPro"/>
</dbReference>
<dbReference type="GO" id="GO:0003677">
    <property type="term" value="F:DNA binding"/>
    <property type="evidence" value="ECO:0007669"/>
    <property type="project" value="InterPro"/>
</dbReference>
<evidence type="ECO:0000259" key="1">
    <source>
        <dbReference type="Pfam" id="PF01507"/>
    </source>
</evidence>
<sequence>MTTQVVSFSGGRTSGHLVHLLEPRRVAGEDVRYIFTDTGAEHPKTYDFIRNVVSHWKIDLICLRVVVNPELGKANSYKVISVDDIGPDLQPWRDVCAKYGTPYVHGAFCTRTMKIEPFDRYCKDHFPEYEKWIGIRADEKKRLTPHDGVHYLADISDFEKQDVLDWWKEQPFDLDLPEHLGNCVLCVKKGVNKIALATRDEPEHTAKFLEVITSEDVRVVERRQQENKIMYRGNNSLESIIALFAEHSRDDIAATIRGGGGYESGSCTESCEAFSCEFSPEPEEETPQTSEYVQSLNALKAMPEHFLKQVGDQWRTPDALFWGINQMFGPLVLDLFTDGENSKCPDYYTAEDNALVQNWAERVKELKGAAFGNPPYSRAKQHEGEYITGMTHIMQHTAAMREAGGRYVFLIKVATSESWWPEQADHIAFIRGRVGFDLPHWFIPADDKQVPSGAFFAGAIAIFDNTWRGPATSYVSLDQLMTTGAAFLAQIRREAERLAPQSLQQNIPEIIPVPETGNTVWPVEVNLYFSKVPGAVALPTDLQHKILGNINRMKLDGIPSDAIIAAATTLTAAMGATA</sequence>
<dbReference type="InterPro" id="IPR014729">
    <property type="entry name" value="Rossmann-like_a/b/a_fold"/>
</dbReference>
<dbReference type="AlphaFoldDB" id="A0A0T9KZ47"/>
<name>A0A0T9KZ47_YERKR</name>
<dbReference type="EC" id="2.1.1.72" evidence="2"/>
<dbReference type="GO" id="GO:0009007">
    <property type="term" value="F:site-specific DNA-methyltransferase (adenine-specific) activity"/>
    <property type="evidence" value="ECO:0007669"/>
    <property type="project" value="UniProtKB-EC"/>
</dbReference>
<dbReference type="NCBIfam" id="TIGR01712">
    <property type="entry name" value="phage_N6A_met"/>
    <property type="match status" value="1"/>
</dbReference>
<evidence type="ECO:0000313" key="2">
    <source>
        <dbReference type="EMBL" id="CNE43246.1"/>
    </source>
</evidence>
<dbReference type="InterPro" id="IPR002500">
    <property type="entry name" value="PAPS_reduct_dom"/>
</dbReference>
<keyword evidence="2" id="KW-0489">Methyltransferase</keyword>
<dbReference type="Proteomes" id="UP000045824">
    <property type="component" value="Unassembled WGS sequence"/>
</dbReference>
<organism evidence="2 3">
    <name type="scientific">Yersinia kristensenii</name>
    <dbReference type="NCBI Taxonomy" id="28152"/>
    <lineage>
        <taxon>Bacteria</taxon>
        <taxon>Pseudomonadati</taxon>
        <taxon>Pseudomonadota</taxon>
        <taxon>Gammaproteobacteria</taxon>
        <taxon>Enterobacterales</taxon>
        <taxon>Yersiniaceae</taxon>
        <taxon>Yersinia</taxon>
    </lineage>
</organism>